<dbReference type="EMBL" id="PGGS01000056">
    <property type="protein sequence ID" value="PNH10442.1"/>
    <property type="molecule type" value="Genomic_DNA"/>
</dbReference>
<protein>
    <submittedName>
        <fullName evidence="1">Uncharacterized protein</fullName>
    </submittedName>
</protein>
<gene>
    <name evidence="1" type="ORF">TSOC_002835</name>
</gene>
<name>A0A2J8AD50_9CHLO</name>
<evidence type="ECO:0000313" key="2">
    <source>
        <dbReference type="Proteomes" id="UP000236333"/>
    </source>
</evidence>
<comment type="caution">
    <text evidence="1">The sequence shown here is derived from an EMBL/GenBank/DDBJ whole genome shotgun (WGS) entry which is preliminary data.</text>
</comment>
<dbReference type="AlphaFoldDB" id="A0A2J8AD50"/>
<accession>A0A2J8AD50</accession>
<dbReference type="Proteomes" id="UP000236333">
    <property type="component" value="Unassembled WGS sequence"/>
</dbReference>
<organism evidence="1 2">
    <name type="scientific">Tetrabaena socialis</name>
    <dbReference type="NCBI Taxonomy" id="47790"/>
    <lineage>
        <taxon>Eukaryota</taxon>
        <taxon>Viridiplantae</taxon>
        <taxon>Chlorophyta</taxon>
        <taxon>core chlorophytes</taxon>
        <taxon>Chlorophyceae</taxon>
        <taxon>CS clade</taxon>
        <taxon>Chlamydomonadales</taxon>
        <taxon>Tetrabaenaceae</taxon>
        <taxon>Tetrabaena</taxon>
    </lineage>
</organism>
<evidence type="ECO:0000313" key="1">
    <source>
        <dbReference type="EMBL" id="PNH10442.1"/>
    </source>
</evidence>
<keyword evidence="2" id="KW-1185">Reference proteome</keyword>
<sequence length="142" mass="15329">MQAMKCSVSRCPAAASRRPSVIGRAAVGGPVATRQLLLHSGETTIAVPISPEKVKELQGAIQNLFVTFAEKAKATRPKRHEMMEWTTNDERVSVEVFCNPNAHTTAFDAKLLITVASEGGLKVTTEARLSAITSDVDDFMKS</sequence>
<proteinExistence type="predicted"/>
<reference evidence="1 2" key="1">
    <citation type="journal article" date="2017" name="Mol. Biol. Evol.">
        <title>The 4-celled Tetrabaena socialis nuclear genome reveals the essential components for genetic control of cell number at the origin of multicellularity in the volvocine lineage.</title>
        <authorList>
            <person name="Featherston J."/>
            <person name="Arakaki Y."/>
            <person name="Hanschen E.R."/>
            <person name="Ferris P.J."/>
            <person name="Michod R.E."/>
            <person name="Olson B.J.S.C."/>
            <person name="Nozaki H."/>
            <person name="Durand P.M."/>
        </authorList>
    </citation>
    <scope>NUCLEOTIDE SEQUENCE [LARGE SCALE GENOMIC DNA]</scope>
    <source>
        <strain evidence="1 2">NIES-571</strain>
    </source>
</reference>
<dbReference type="OrthoDB" id="2018788at2759"/>